<evidence type="ECO:0000313" key="6">
    <source>
        <dbReference type="Proteomes" id="UP000000417"/>
    </source>
</evidence>
<dbReference type="AlphaFoldDB" id="Q67Q89"/>
<evidence type="ECO:0000256" key="3">
    <source>
        <dbReference type="ARBA" id="ARBA00023163"/>
    </source>
</evidence>
<dbReference type="HOGENOM" id="CLU_1081533_0_0_9"/>
<dbReference type="PANTHER" id="PTHR44688:SF16">
    <property type="entry name" value="DNA-BINDING TRANSCRIPTIONAL ACTIVATOR DEVR_DOSR"/>
    <property type="match status" value="1"/>
</dbReference>
<dbReference type="SUPFAM" id="SSF46894">
    <property type="entry name" value="C-terminal effector domain of the bipartite response regulators"/>
    <property type="match status" value="1"/>
</dbReference>
<dbReference type="InterPro" id="IPR036388">
    <property type="entry name" value="WH-like_DNA-bd_sf"/>
</dbReference>
<dbReference type="KEGG" id="sth:STH1169"/>
<organism evidence="5 6">
    <name type="scientific">Symbiobacterium thermophilum (strain DSM 24528 / JCM 14929 / IAM 14863 / T)</name>
    <dbReference type="NCBI Taxonomy" id="292459"/>
    <lineage>
        <taxon>Bacteria</taxon>
        <taxon>Bacillati</taxon>
        <taxon>Bacillota</taxon>
        <taxon>Clostridia</taxon>
        <taxon>Eubacteriales</taxon>
        <taxon>Symbiobacteriaceae</taxon>
        <taxon>Symbiobacterium</taxon>
    </lineage>
</organism>
<dbReference type="PROSITE" id="PS00622">
    <property type="entry name" value="HTH_LUXR_1"/>
    <property type="match status" value="1"/>
</dbReference>
<keyword evidence="2" id="KW-0238">DNA-binding</keyword>
<keyword evidence="1" id="KW-0805">Transcription regulation</keyword>
<evidence type="ECO:0000256" key="2">
    <source>
        <dbReference type="ARBA" id="ARBA00023125"/>
    </source>
</evidence>
<reference evidence="5 6" key="1">
    <citation type="journal article" date="2004" name="Nucleic Acids Res.">
        <title>Genome sequence of Symbiobacterium thermophilum, an uncultivable bacterium that depends on microbial commensalism.</title>
        <authorList>
            <person name="Ueda K."/>
            <person name="Yamashita A."/>
            <person name="Ishikawa J."/>
            <person name="Shimada M."/>
            <person name="Watsuji T."/>
            <person name="Morimura K."/>
            <person name="Ikeda H."/>
            <person name="Hattori M."/>
            <person name="Beppu T."/>
        </authorList>
    </citation>
    <scope>NUCLEOTIDE SEQUENCE [LARGE SCALE GENOMIC DNA]</scope>
    <source>
        <strain evidence="6">T / IAM 14863</strain>
    </source>
</reference>
<dbReference type="Pfam" id="PF00196">
    <property type="entry name" value="GerE"/>
    <property type="match status" value="1"/>
</dbReference>
<dbReference type="Proteomes" id="UP000000417">
    <property type="component" value="Chromosome"/>
</dbReference>
<dbReference type="SUPFAM" id="SSF55073">
    <property type="entry name" value="Nucleotide cyclase"/>
    <property type="match status" value="1"/>
</dbReference>
<accession>Q67Q89</accession>
<dbReference type="EMBL" id="AP006840">
    <property type="protein sequence ID" value="BAD40154.1"/>
    <property type="molecule type" value="Genomic_DNA"/>
</dbReference>
<dbReference type="InterPro" id="IPR000792">
    <property type="entry name" value="Tscrpt_reg_LuxR_C"/>
</dbReference>
<dbReference type="Gene3D" id="3.30.70.270">
    <property type="match status" value="1"/>
</dbReference>
<dbReference type="InterPro" id="IPR016032">
    <property type="entry name" value="Sig_transdc_resp-reg_C-effctor"/>
</dbReference>
<dbReference type="STRING" id="292459.STH1169"/>
<sequence length="257" mass="28412">MGMSDFCRRKRSGVQARTGGAPMSLMVREQAFAAVPQEVVVDRLRPLLSPRELEVAQLALSGLPTAEVARRLFVTVNTVKTHIRHILRKTGTESRAELVRRLLMEEELAAGKRDPVTGFLPRTAFRRRALDLMRKHRGQGVSLIWLEAQGRQRLSVVERVAADLAVAEALSEAVRAPDLAFRWSEDQFLGLLPATDREVARTVTMRLGLWLGEWASVSGCDLLFSLACSSSLEGLTSPEALMEAAVRRSGEVLEDIA</sequence>
<evidence type="ECO:0000313" key="5">
    <source>
        <dbReference type="EMBL" id="BAD40154.1"/>
    </source>
</evidence>
<evidence type="ECO:0000256" key="1">
    <source>
        <dbReference type="ARBA" id="ARBA00023015"/>
    </source>
</evidence>
<dbReference type="InterPro" id="IPR029787">
    <property type="entry name" value="Nucleotide_cyclase"/>
</dbReference>
<protein>
    <submittedName>
        <fullName evidence="5">Transcriptional regulator</fullName>
    </submittedName>
</protein>
<dbReference type="GO" id="GO:0006355">
    <property type="term" value="P:regulation of DNA-templated transcription"/>
    <property type="evidence" value="ECO:0007669"/>
    <property type="project" value="InterPro"/>
</dbReference>
<proteinExistence type="predicted"/>
<dbReference type="eggNOG" id="COG2197">
    <property type="taxonomic scope" value="Bacteria"/>
</dbReference>
<dbReference type="InterPro" id="IPR043128">
    <property type="entry name" value="Rev_trsase/Diguanyl_cyclase"/>
</dbReference>
<keyword evidence="3" id="KW-0804">Transcription</keyword>
<feature type="domain" description="HTH luxR-type" evidence="4">
    <location>
        <begin position="41"/>
        <end position="106"/>
    </location>
</feature>
<dbReference type="Gene3D" id="1.10.10.10">
    <property type="entry name" value="Winged helix-like DNA-binding domain superfamily/Winged helix DNA-binding domain"/>
    <property type="match status" value="1"/>
</dbReference>
<dbReference type="PROSITE" id="PS50043">
    <property type="entry name" value="HTH_LUXR_2"/>
    <property type="match status" value="1"/>
</dbReference>
<dbReference type="CDD" id="cd06170">
    <property type="entry name" value="LuxR_C_like"/>
    <property type="match status" value="1"/>
</dbReference>
<gene>
    <name evidence="5" type="ordered locus">STH1169</name>
</gene>
<dbReference type="GO" id="GO:0003677">
    <property type="term" value="F:DNA binding"/>
    <property type="evidence" value="ECO:0007669"/>
    <property type="project" value="UniProtKB-KW"/>
</dbReference>
<name>Q67Q89_SYMTH</name>
<keyword evidence="6" id="KW-1185">Reference proteome</keyword>
<dbReference type="eggNOG" id="COG2199">
    <property type="taxonomic scope" value="Bacteria"/>
</dbReference>
<dbReference type="PANTHER" id="PTHR44688">
    <property type="entry name" value="DNA-BINDING TRANSCRIPTIONAL ACTIVATOR DEVR_DOSR"/>
    <property type="match status" value="1"/>
</dbReference>
<dbReference type="PRINTS" id="PR00038">
    <property type="entry name" value="HTHLUXR"/>
</dbReference>
<dbReference type="SMART" id="SM00421">
    <property type="entry name" value="HTH_LUXR"/>
    <property type="match status" value="1"/>
</dbReference>
<evidence type="ECO:0000259" key="4">
    <source>
        <dbReference type="PROSITE" id="PS50043"/>
    </source>
</evidence>